<evidence type="ECO:0000313" key="2">
    <source>
        <dbReference type="EMBL" id="MCU5782473.1"/>
    </source>
</evidence>
<proteinExistence type="predicted"/>
<feature type="domain" description="DUF4387" evidence="1">
    <location>
        <begin position="4"/>
        <end position="99"/>
    </location>
</feature>
<dbReference type="Pfam" id="PF14330">
    <property type="entry name" value="DUF4387"/>
    <property type="match status" value="1"/>
</dbReference>
<dbReference type="RefSeq" id="WP_262460163.1">
    <property type="nucleotide sequence ID" value="NZ_ARXS01000008.1"/>
</dbReference>
<dbReference type="EMBL" id="ARXS01000008">
    <property type="protein sequence ID" value="MCU5782473.1"/>
    <property type="molecule type" value="Genomic_DNA"/>
</dbReference>
<comment type="caution">
    <text evidence="2">The sequence shown here is derived from an EMBL/GenBank/DDBJ whole genome shotgun (WGS) entry which is preliminary data.</text>
</comment>
<gene>
    <name evidence="2" type="ORF">MA04_01773</name>
</gene>
<keyword evidence="3" id="KW-1185">Reference proteome</keyword>
<sequence>MPKLGEVCRYIRSKQAGPFWITFDIFFDGRENFDRYHESPELSVEAFARLYGADPAYVKRIPVPQLNMIKISYPRPTPQGGLVERDMHAGQQYVRLLNVPIS</sequence>
<evidence type="ECO:0000313" key="3">
    <source>
        <dbReference type="Proteomes" id="UP001064106"/>
    </source>
</evidence>
<reference evidence="2" key="1">
    <citation type="submission" date="2012-09" db="EMBL/GenBank/DDBJ databases">
        <title>Genome Sequence of alkane-degrading Bacterium Alcanivorax balearicus MACL04.</title>
        <authorList>
            <person name="Lai Q."/>
            <person name="Shao Z."/>
        </authorList>
    </citation>
    <scope>NUCLEOTIDE SEQUENCE</scope>
    <source>
        <strain evidence="2">MACL04</strain>
    </source>
</reference>
<dbReference type="InterPro" id="IPR025496">
    <property type="entry name" value="DUF4387"/>
</dbReference>
<accession>A0ABT2QY91</accession>
<organism evidence="2 3">
    <name type="scientific">Alloalcanivorax balearicus MACL04</name>
    <dbReference type="NCBI Taxonomy" id="1177182"/>
    <lineage>
        <taxon>Bacteria</taxon>
        <taxon>Pseudomonadati</taxon>
        <taxon>Pseudomonadota</taxon>
        <taxon>Gammaproteobacteria</taxon>
        <taxon>Oceanospirillales</taxon>
        <taxon>Alcanivoracaceae</taxon>
        <taxon>Alloalcanivorax</taxon>
    </lineage>
</organism>
<evidence type="ECO:0000259" key="1">
    <source>
        <dbReference type="Pfam" id="PF14330"/>
    </source>
</evidence>
<name>A0ABT2QY91_9GAMM</name>
<protein>
    <recommendedName>
        <fullName evidence="1">DUF4387 domain-containing protein</fullName>
    </recommendedName>
</protein>
<dbReference type="Proteomes" id="UP001064106">
    <property type="component" value="Unassembled WGS sequence"/>
</dbReference>